<feature type="non-terminal residue" evidence="1">
    <location>
        <position position="1"/>
    </location>
</feature>
<name>A0ACA9Q797_9GLOM</name>
<comment type="caution">
    <text evidence="1">The sequence shown here is derived from an EMBL/GenBank/DDBJ whole genome shotgun (WGS) entry which is preliminary data.</text>
</comment>
<keyword evidence="2" id="KW-1185">Reference proteome</keyword>
<accession>A0ACA9Q797</accession>
<organism evidence="1 2">
    <name type="scientific">Cetraspora pellucida</name>
    <dbReference type="NCBI Taxonomy" id="1433469"/>
    <lineage>
        <taxon>Eukaryota</taxon>
        <taxon>Fungi</taxon>
        <taxon>Fungi incertae sedis</taxon>
        <taxon>Mucoromycota</taxon>
        <taxon>Glomeromycotina</taxon>
        <taxon>Glomeromycetes</taxon>
        <taxon>Diversisporales</taxon>
        <taxon>Gigasporaceae</taxon>
        <taxon>Cetraspora</taxon>
    </lineage>
</organism>
<proteinExistence type="predicted"/>
<evidence type="ECO:0000313" key="2">
    <source>
        <dbReference type="Proteomes" id="UP000789366"/>
    </source>
</evidence>
<gene>
    <name evidence="1" type="ORF">SPELUC_LOCUS13657</name>
</gene>
<dbReference type="EMBL" id="CAJVPW010037057">
    <property type="protein sequence ID" value="CAG8739084.1"/>
    <property type="molecule type" value="Genomic_DNA"/>
</dbReference>
<evidence type="ECO:0000313" key="1">
    <source>
        <dbReference type="EMBL" id="CAG8739084.1"/>
    </source>
</evidence>
<protein>
    <submittedName>
        <fullName evidence="1">1805_t:CDS:1</fullName>
    </submittedName>
</protein>
<dbReference type="Proteomes" id="UP000789366">
    <property type="component" value="Unassembled WGS sequence"/>
</dbReference>
<reference evidence="1" key="1">
    <citation type="submission" date="2021-06" db="EMBL/GenBank/DDBJ databases">
        <authorList>
            <person name="Kallberg Y."/>
            <person name="Tangrot J."/>
            <person name="Rosling A."/>
        </authorList>
    </citation>
    <scope>NUCLEOTIDE SEQUENCE</scope>
    <source>
        <strain evidence="1">28 12/20/2015</strain>
    </source>
</reference>
<sequence>SLKRKRENNKLHHSRYTLTSSRDKDLDSIAYKIEEHKKEEETKESNSSKMKEKHFTHLEEKEEC</sequence>